<dbReference type="InterPro" id="IPR036291">
    <property type="entry name" value="NAD(P)-bd_dom_sf"/>
</dbReference>
<protein>
    <recommendedName>
        <fullName evidence="3">2,4-dienoyl-CoA reductase [(3E)-enoyl-CoA-producing]</fullName>
        <ecNumber evidence="3">1.3.1.124</ecNumber>
    </recommendedName>
</protein>
<dbReference type="PANTHER" id="PTHR43296:SF2">
    <property type="entry name" value="PEROXISOMAL 2,4-DIENOYL-COA REDUCTASE [(3E)-ENOYL-COA-PRODUCING]"/>
    <property type="match status" value="1"/>
</dbReference>
<dbReference type="GO" id="GO:0009062">
    <property type="term" value="P:fatty acid catabolic process"/>
    <property type="evidence" value="ECO:0007669"/>
    <property type="project" value="InterPro"/>
</dbReference>
<dbReference type="PANTHER" id="PTHR43296">
    <property type="entry name" value="PEROXISOMAL 2,4-DIENOYL-COA REDUCTASE"/>
    <property type="match status" value="1"/>
</dbReference>
<keyword evidence="1" id="KW-0521">NADP</keyword>
<comment type="catalytic activity">
    <reaction evidence="5">
        <text>a (2E,4Z)-dienoyl-CoA + NADPH + H(+) = a 4,5-saturated-(3E)-enoyl-CoA + NADP(+)</text>
        <dbReference type="Rhea" id="RHEA:61892"/>
        <dbReference type="ChEBI" id="CHEBI:15378"/>
        <dbReference type="ChEBI" id="CHEBI:57783"/>
        <dbReference type="ChEBI" id="CHEBI:58349"/>
        <dbReference type="ChEBI" id="CHEBI:85099"/>
        <dbReference type="ChEBI" id="CHEBI:85493"/>
        <dbReference type="EC" id="1.3.1.124"/>
    </reaction>
</comment>
<proteinExistence type="predicted"/>
<comment type="catalytic activity">
    <reaction evidence="4">
        <text>a (2E,4E)-dienoyl-CoA + NADPH + H(+) = a 4,5-saturated-(3E)-enoyl-CoA + NADP(+)</text>
        <dbReference type="Rhea" id="RHEA:45912"/>
        <dbReference type="ChEBI" id="CHEBI:15378"/>
        <dbReference type="ChEBI" id="CHEBI:57783"/>
        <dbReference type="ChEBI" id="CHEBI:58349"/>
        <dbReference type="ChEBI" id="CHEBI:85101"/>
        <dbReference type="ChEBI" id="CHEBI:85493"/>
        <dbReference type="EC" id="1.3.1.124"/>
    </reaction>
</comment>
<dbReference type="InterPro" id="IPR045017">
    <property type="entry name" value="DECR2-like"/>
</dbReference>
<dbReference type="CDD" id="cd05369">
    <property type="entry name" value="TER_DECR_SDR_a"/>
    <property type="match status" value="1"/>
</dbReference>
<evidence type="ECO:0000256" key="3">
    <source>
        <dbReference type="ARBA" id="ARBA00026117"/>
    </source>
</evidence>
<dbReference type="OrthoDB" id="2136131at2759"/>
<dbReference type="AlphaFoldDB" id="A0A4Y7SLD5"/>
<reference evidence="6 7" key="1">
    <citation type="journal article" date="2019" name="Nat. Ecol. Evol.">
        <title>Megaphylogeny resolves global patterns of mushroom evolution.</title>
        <authorList>
            <person name="Varga T."/>
            <person name="Krizsan K."/>
            <person name="Foldi C."/>
            <person name="Dima B."/>
            <person name="Sanchez-Garcia M."/>
            <person name="Sanchez-Ramirez S."/>
            <person name="Szollosi G.J."/>
            <person name="Szarkandi J.G."/>
            <person name="Papp V."/>
            <person name="Albert L."/>
            <person name="Andreopoulos W."/>
            <person name="Angelini C."/>
            <person name="Antonin V."/>
            <person name="Barry K.W."/>
            <person name="Bougher N.L."/>
            <person name="Buchanan P."/>
            <person name="Buyck B."/>
            <person name="Bense V."/>
            <person name="Catcheside P."/>
            <person name="Chovatia M."/>
            <person name="Cooper J."/>
            <person name="Damon W."/>
            <person name="Desjardin D."/>
            <person name="Finy P."/>
            <person name="Geml J."/>
            <person name="Haridas S."/>
            <person name="Hughes K."/>
            <person name="Justo A."/>
            <person name="Karasinski D."/>
            <person name="Kautmanova I."/>
            <person name="Kiss B."/>
            <person name="Kocsube S."/>
            <person name="Kotiranta H."/>
            <person name="LaButti K.M."/>
            <person name="Lechner B.E."/>
            <person name="Liimatainen K."/>
            <person name="Lipzen A."/>
            <person name="Lukacs Z."/>
            <person name="Mihaltcheva S."/>
            <person name="Morgado L.N."/>
            <person name="Niskanen T."/>
            <person name="Noordeloos M.E."/>
            <person name="Ohm R.A."/>
            <person name="Ortiz-Santana B."/>
            <person name="Ovrebo C."/>
            <person name="Racz N."/>
            <person name="Riley R."/>
            <person name="Savchenko A."/>
            <person name="Shiryaev A."/>
            <person name="Soop K."/>
            <person name="Spirin V."/>
            <person name="Szebenyi C."/>
            <person name="Tomsovsky M."/>
            <person name="Tulloss R.E."/>
            <person name="Uehling J."/>
            <person name="Grigoriev I.V."/>
            <person name="Vagvolgyi C."/>
            <person name="Papp T."/>
            <person name="Martin F.M."/>
            <person name="Miettinen O."/>
            <person name="Hibbett D.S."/>
            <person name="Nagy L.G."/>
        </authorList>
    </citation>
    <scope>NUCLEOTIDE SEQUENCE [LARGE SCALE GENOMIC DNA]</scope>
    <source>
        <strain evidence="6 7">FP101781</strain>
    </source>
</reference>
<evidence type="ECO:0000256" key="2">
    <source>
        <dbReference type="ARBA" id="ARBA00023002"/>
    </source>
</evidence>
<evidence type="ECO:0000313" key="7">
    <source>
        <dbReference type="Proteomes" id="UP000298030"/>
    </source>
</evidence>
<dbReference type="PRINTS" id="PR00081">
    <property type="entry name" value="GDHRDH"/>
</dbReference>
<organism evidence="6 7">
    <name type="scientific">Coprinellus micaceus</name>
    <name type="common">Glistening ink-cap mushroom</name>
    <name type="synonym">Coprinus micaceus</name>
    <dbReference type="NCBI Taxonomy" id="71717"/>
    <lineage>
        <taxon>Eukaryota</taxon>
        <taxon>Fungi</taxon>
        <taxon>Dikarya</taxon>
        <taxon>Basidiomycota</taxon>
        <taxon>Agaricomycotina</taxon>
        <taxon>Agaricomycetes</taxon>
        <taxon>Agaricomycetidae</taxon>
        <taxon>Agaricales</taxon>
        <taxon>Agaricineae</taxon>
        <taxon>Psathyrellaceae</taxon>
        <taxon>Coprinellus</taxon>
    </lineage>
</organism>
<dbReference type="GO" id="GO:0008670">
    <property type="term" value="F:2,4-dienoyl-CoA reductase (NADPH) activity"/>
    <property type="evidence" value="ECO:0007669"/>
    <property type="project" value="InterPro"/>
</dbReference>
<dbReference type="Pfam" id="PF13561">
    <property type="entry name" value="adh_short_C2"/>
    <property type="match status" value="1"/>
</dbReference>
<name>A0A4Y7SLD5_COPMI</name>
<keyword evidence="2" id="KW-0560">Oxidoreductase</keyword>
<dbReference type="EMBL" id="QPFP01000092">
    <property type="protein sequence ID" value="TEB22424.1"/>
    <property type="molecule type" value="Genomic_DNA"/>
</dbReference>
<evidence type="ECO:0000256" key="4">
    <source>
        <dbReference type="ARBA" id="ARBA00048009"/>
    </source>
</evidence>
<keyword evidence="7" id="KW-1185">Reference proteome</keyword>
<dbReference type="InterPro" id="IPR002347">
    <property type="entry name" value="SDR_fam"/>
</dbReference>
<dbReference type="GO" id="GO:0005777">
    <property type="term" value="C:peroxisome"/>
    <property type="evidence" value="ECO:0007669"/>
    <property type="project" value="TreeGrafter"/>
</dbReference>
<evidence type="ECO:0000256" key="5">
    <source>
        <dbReference type="ARBA" id="ARBA00048340"/>
    </source>
</evidence>
<dbReference type="Gene3D" id="3.40.50.720">
    <property type="entry name" value="NAD(P)-binding Rossmann-like Domain"/>
    <property type="match status" value="1"/>
</dbReference>
<accession>A0A4Y7SLD5</accession>
<evidence type="ECO:0000256" key="1">
    <source>
        <dbReference type="ARBA" id="ARBA00022857"/>
    </source>
</evidence>
<sequence>MAPTAYVQPIADSTSVFKADLFKGKVLFCTGGGSGICRGMTEAMMRHGAKATIVGRKLDRLQQTAKELTAATGQECLPTQADVRQPATLKEAVAKTIEKFGRIDFVICGAAGNFLAPISGVSENAFKTVLEIDTMGTYNTIKATIEHVRASKGAYIHVSATLHYNGQYLFSYHPSSPISLHRKKLTISDLDPSCSTGTPYQVHVSAAKAGVDALSAVLAVEEGPHGVRSNVIAPGPIAGTEGMDRLTPKNTGADHVYHGHPTGRQGDVKDIANATIFLFSPAASYITGQVLPVDGGSEHLRSQFFPYPQSVLDPQSVAQFIKAKM</sequence>
<evidence type="ECO:0000313" key="6">
    <source>
        <dbReference type="EMBL" id="TEB22424.1"/>
    </source>
</evidence>
<dbReference type="Pfam" id="PF00106">
    <property type="entry name" value="adh_short"/>
    <property type="match status" value="1"/>
</dbReference>
<dbReference type="STRING" id="71717.A0A4Y7SLD5"/>
<gene>
    <name evidence="6" type="ORF">FA13DRAFT_1516407</name>
</gene>
<dbReference type="EC" id="1.3.1.124" evidence="3"/>
<dbReference type="Proteomes" id="UP000298030">
    <property type="component" value="Unassembled WGS sequence"/>
</dbReference>
<comment type="caution">
    <text evidence="6">The sequence shown here is derived from an EMBL/GenBank/DDBJ whole genome shotgun (WGS) entry which is preliminary data.</text>
</comment>
<dbReference type="SUPFAM" id="SSF51735">
    <property type="entry name" value="NAD(P)-binding Rossmann-fold domains"/>
    <property type="match status" value="1"/>
</dbReference>